<keyword evidence="1" id="KW-1277">Toxin-antitoxin system</keyword>
<dbReference type="EMBL" id="CP036281">
    <property type="protein sequence ID" value="QDU80729.1"/>
    <property type="molecule type" value="Genomic_DNA"/>
</dbReference>
<proteinExistence type="predicted"/>
<dbReference type="OrthoDB" id="286584at2"/>
<dbReference type="AlphaFoldDB" id="A0A518CND5"/>
<dbReference type="KEGG" id="plon:Pla110_24620"/>
<gene>
    <name evidence="2" type="ORF">Pla110_24620</name>
</gene>
<keyword evidence="3" id="KW-1185">Reference proteome</keyword>
<evidence type="ECO:0000313" key="2">
    <source>
        <dbReference type="EMBL" id="QDU80729.1"/>
    </source>
</evidence>
<accession>A0A518CND5</accession>
<dbReference type="InterPro" id="IPR007712">
    <property type="entry name" value="RelE/ParE_toxin"/>
</dbReference>
<reference evidence="2 3" key="1">
    <citation type="submission" date="2019-02" db="EMBL/GenBank/DDBJ databases">
        <title>Deep-cultivation of Planctomycetes and their phenomic and genomic characterization uncovers novel biology.</title>
        <authorList>
            <person name="Wiegand S."/>
            <person name="Jogler M."/>
            <person name="Boedeker C."/>
            <person name="Pinto D."/>
            <person name="Vollmers J."/>
            <person name="Rivas-Marin E."/>
            <person name="Kohn T."/>
            <person name="Peeters S.H."/>
            <person name="Heuer A."/>
            <person name="Rast P."/>
            <person name="Oberbeckmann S."/>
            <person name="Bunk B."/>
            <person name="Jeske O."/>
            <person name="Meyerdierks A."/>
            <person name="Storesund J.E."/>
            <person name="Kallscheuer N."/>
            <person name="Luecker S."/>
            <person name="Lage O.M."/>
            <person name="Pohl T."/>
            <person name="Merkel B.J."/>
            <person name="Hornburger P."/>
            <person name="Mueller R.-W."/>
            <person name="Bruemmer F."/>
            <person name="Labrenz M."/>
            <person name="Spormann A.M."/>
            <person name="Op den Camp H."/>
            <person name="Overmann J."/>
            <person name="Amann R."/>
            <person name="Jetten M.S.M."/>
            <person name="Mascher T."/>
            <person name="Medema M.H."/>
            <person name="Devos D.P."/>
            <person name="Kaster A.-K."/>
            <person name="Ovreas L."/>
            <person name="Rohde M."/>
            <person name="Galperin M.Y."/>
            <person name="Jogler C."/>
        </authorList>
    </citation>
    <scope>NUCLEOTIDE SEQUENCE [LARGE SCALE GENOMIC DNA]</scope>
    <source>
        <strain evidence="2 3">Pla110</strain>
    </source>
</reference>
<dbReference type="Pfam" id="PF05016">
    <property type="entry name" value="ParE_toxin"/>
    <property type="match status" value="1"/>
</dbReference>
<protein>
    <submittedName>
        <fullName evidence="2">Plasmid stabilization system protein</fullName>
    </submittedName>
</protein>
<dbReference type="RefSeq" id="WP_144995975.1">
    <property type="nucleotide sequence ID" value="NZ_CP036281.1"/>
</dbReference>
<dbReference type="Gene3D" id="3.30.2310.20">
    <property type="entry name" value="RelE-like"/>
    <property type="match status" value="1"/>
</dbReference>
<name>A0A518CND5_9PLAN</name>
<sequence length="109" mass="12799">MKYPIEYTEPAKNDIEEAVRWWRDHRSPAEASKWLAEIEIKINKTLSSDPERLPLAPESDLSPYGLRQLMFGLGRRLTHRIVFTIRDGKVFILRVRHAARKDLTQDDLN</sequence>
<evidence type="ECO:0000313" key="3">
    <source>
        <dbReference type="Proteomes" id="UP000317178"/>
    </source>
</evidence>
<organism evidence="2 3">
    <name type="scientific">Polystyrenella longa</name>
    <dbReference type="NCBI Taxonomy" id="2528007"/>
    <lineage>
        <taxon>Bacteria</taxon>
        <taxon>Pseudomonadati</taxon>
        <taxon>Planctomycetota</taxon>
        <taxon>Planctomycetia</taxon>
        <taxon>Planctomycetales</taxon>
        <taxon>Planctomycetaceae</taxon>
        <taxon>Polystyrenella</taxon>
    </lineage>
</organism>
<dbReference type="InterPro" id="IPR035093">
    <property type="entry name" value="RelE/ParE_toxin_dom_sf"/>
</dbReference>
<dbReference type="Proteomes" id="UP000317178">
    <property type="component" value="Chromosome"/>
</dbReference>
<evidence type="ECO:0000256" key="1">
    <source>
        <dbReference type="ARBA" id="ARBA00022649"/>
    </source>
</evidence>